<reference evidence="3" key="1">
    <citation type="journal article" date="2014" name="Front. Microbiol.">
        <title>High frequency of phylogenetically diverse reductive dehalogenase-homologous genes in deep subseafloor sedimentary metagenomes.</title>
        <authorList>
            <person name="Kawai M."/>
            <person name="Futagami T."/>
            <person name="Toyoda A."/>
            <person name="Takaki Y."/>
            <person name="Nishi S."/>
            <person name="Hori S."/>
            <person name="Arai W."/>
            <person name="Tsubouchi T."/>
            <person name="Morono Y."/>
            <person name="Uchiyama I."/>
            <person name="Ito T."/>
            <person name="Fujiyama A."/>
            <person name="Inagaki F."/>
            <person name="Takami H."/>
        </authorList>
    </citation>
    <scope>NUCLEOTIDE SEQUENCE</scope>
    <source>
        <strain evidence="3">Expedition CK06-06</strain>
    </source>
</reference>
<protein>
    <recommendedName>
        <fullName evidence="2">Ketosynthase family 3 (KS3) domain-containing protein</fullName>
    </recommendedName>
</protein>
<keyword evidence="1" id="KW-0808">Transferase</keyword>
<dbReference type="InterPro" id="IPR020841">
    <property type="entry name" value="PKS_Beta-ketoAc_synthase_dom"/>
</dbReference>
<organism evidence="3">
    <name type="scientific">marine sediment metagenome</name>
    <dbReference type="NCBI Taxonomy" id="412755"/>
    <lineage>
        <taxon>unclassified sequences</taxon>
        <taxon>metagenomes</taxon>
        <taxon>ecological metagenomes</taxon>
    </lineage>
</organism>
<accession>X0ZU17</accession>
<evidence type="ECO:0000259" key="2">
    <source>
        <dbReference type="PROSITE" id="PS52004"/>
    </source>
</evidence>
<dbReference type="InterPro" id="IPR014031">
    <property type="entry name" value="Ketoacyl_synth_C"/>
</dbReference>
<dbReference type="PANTHER" id="PTHR11712:SF336">
    <property type="entry name" value="3-OXOACYL-[ACYL-CARRIER-PROTEIN] SYNTHASE, MITOCHONDRIAL"/>
    <property type="match status" value="1"/>
</dbReference>
<dbReference type="GO" id="GO:0006633">
    <property type="term" value="P:fatty acid biosynthetic process"/>
    <property type="evidence" value="ECO:0007669"/>
    <property type="project" value="TreeGrafter"/>
</dbReference>
<dbReference type="SUPFAM" id="SSF53901">
    <property type="entry name" value="Thiolase-like"/>
    <property type="match status" value="1"/>
</dbReference>
<dbReference type="PANTHER" id="PTHR11712">
    <property type="entry name" value="POLYKETIDE SYNTHASE-RELATED"/>
    <property type="match status" value="1"/>
</dbReference>
<dbReference type="EMBL" id="BARS01057493">
    <property type="protein sequence ID" value="GAG51676.1"/>
    <property type="molecule type" value="Genomic_DNA"/>
</dbReference>
<comment type="caution">
    <text evidence="3">The sequence shown here is derived from an EMBL/GenBank/DDBJ whole genome shotgun (WGS) entry which is preliminary data.</text>
</comment>
<sequence>PFDRDRDGFVMAEGAGIVILEDFEHARRRGANVHGEIIGYGMSADAYHVTQPCPDGDGMARAMEAALRDAELSADDIDYVNTHGTATTTGDLAETRALKRVFGARAERVPCSSTKSVTGHLLGAAGAVELIACLRAIA</sequence>
<feature type="non-terminal residue" evidence="3">
    <location>
        <position position="1"/>
    </location>
</feature>
<gene>
    <name evidence="3" type="ORF">S01H1_84276</name>
</gene>
<evidence type="ECO:0000313" key="3">
    <source>
        <dbReference type="EMBL" id="GAG51676.1"/>
    </source>
</evidence>
<dbReference type="GO" id="GO:0004315">
    <property type="term" value="F:3-oxoacyl-[acyl-carrier-protein] synthase activity"/>
    <property type="evidence" value="ECO:0007669"/>
    <property type="project" value="TreeGrafter"/>
</dbReference>
<feature type="domain" description="Ketosynthase family 3 (KS3)" evidence="2">
    <location>
        <begin position="1"/>
        <end position="138"/>
    </location>
</feature>
<proteinExistence type="predicted"/>
<dbReference type="InterPro" id="IPR016039">
    <property type="entry name" value="Thiolase-like"/>
</dbReference>
<dbReference type="Gene3D" id="3.40.47.10">
    <property type="match status" value="1"/>
</dbReference>
<dbReference type="Pfam" id="PF02801">
    <property type="entry name" value="Ketoacyl-synt_C"/>
    <property type="match status" value="1"/>
</dbReference>
<dbReference type="InterPro" id="IPR000794">
    <property type="entry name" value="Beta-ketoacyl_synthase"/>
</dbReference>
<dbReference type="AlphaFoldDB" id="X0ZU17"/>
<dbReference type="PROSITE" id="PS52004">
    <property type="entry name" value="KS3_2"/>
    <property type="match status" value="1"/>
</dbReference>
<feature type="non-terminal residue" evidence="3">
    <location>
        <position position="138"/>
    </location>
</feature>
<evidence type="ECO:0000256" key="1">
    <source>
        <dbReference type="ARBA" id="ARBA00022679"/>
    </source>
</evidence>
<name>X0ZU17_9ZZZZ</name>